<keyword evidence="4" id="KW-0325">Glycoprotein</keyword>
<gene>
    <name evidence="6" type="ORF">Zm00014a_040838</name>
</gene>
<evidence type="ECO:0000256" key="3">
    <source>
        <dbReference type="ARBA" id="ARBA00022801"/>
    </source>
</evidence>
<dbReference type="AlphaFoldDB" id="A0A317YJL5"/>
<evidence type="ECO:0000256" key="1">
    <source>
        <dbReference type="ARBA" id="ARBA00008668"/>
    </source>
</evidence>
<dbReference type="PANTHER" id="PTHR22835">
    <property type="entry name" value="ZINC FINGER FYVE DOMAIN CONTAINING PROTEIN"/>
    <property type="match status" value="1"/>
</dbReference>
<keyword evidence="2 5" id="KW-0732">Signal</keyword>
<proteinExistence type="inferred from homology"/>
<sequence length="386" mass="41584">MAPFPRRLPAAVPLLLLLGAAVASAGAEDTDGGNSRRRHSRLLFAFGNSLTDTGNGAIFPVTAGGPFTRPPYGETFFGRPSGRACNGRLVLDFLVEELKVPEPTPYLAGRTAADFAKNGANFALGGATALDQAFLASKGIKSFVPISLINETSWFQNVSKLLDASHYDERKIMAKSIFYVGEIGVNDYFAALSNNDSVDVAVSLVPHIIDTIRSALTVMIDAGARTVVITGMLPIGCEPQQLAQFAGSPAGDYDPTTGCITRFNQLAEHHNHMLRMMLRELRTKYRRRRPLTLHYADIYRPVIEAVASPASYGFGDRPLAACCGGGGGPNNFNFIAFCGTPASTTCTDPSKFVSWDGIHFTEATNRLLARKMLQELLSRGAYNVAI</sequence>
<dbReference type="ExpressionAtlas" id="A0A317YJL5">
    <property type="expression patterns" value="baseline and differential"/>
</dbReference>
<dbReference type="EMBL" id="NCVQ01000001">
    <property type="protein sequence ID" value="PWZ58898.1"/>
    <property type="molecule type" value="Genomic_DNA"/>
</dbReference>
<evidence type="ECO:0000256" key="5">
    <source>
        <dbReference type="SAM" id="SignalP"/>
    </source>
</evidence>
<dbReference type="PANTHER" id="PTHR22835:SF544">
    <property type="entry name" value="OS10G0393700 PROTEIN"/>
    <property type="match status" value="1"/>
</dbReference>
<feature type="chain" id="PRO_5016307220" evidence="5">
    <location>
        <begin position="28"/>
        <end position="386"/>
    </location>
</feature>
<keyword evidence="3" id="KW-0378">Hydrolase</keyword>
<dbReference type="Gene3D" id="3.40.50.1110">
    <property type="entry name" value="SGNH hydrolase"/>
    <property type="match status" value="1"/>
</dbReference>
<reference evidence="6" key="1">
    <citation type="journal article" date="2018" name="Nat. Genet.">
        <title>Extensive intraspecific gene order and gene structural variations between Mo17 and other maize genomes.</title>
        <authorList>
            <person name="Sun S."/>
            <person name="Zhou Y."/>
            <person name="Chen J."/>
            <person name="Shi J."/>
            <person name="Zhao H."/>
            <person name="Zhao H."/>
            <person name="Song W."/>
            <person name="Zhang M."/>
            <person name="Cui Y."/>
            <person name="Dong X."/>
            <person name="Liu H."/>
            <person name="Ma X."/>
            <person name="Jiao Y."/>
            <person name="Wang B."/>
            <person name="Wei X."/>
            <person name="Stein J.C."/>
            <person name="Glaubitz J.C."/>
            <person name="Lu F."/>
            <person name="Yu G."/>
            <person name="Liang C."/>
            <person name="Fengler K."/>
            <person name="Li B."/>
            <person name="Rafalski A."/>
            <person name="Schnable P.S."/>
            <person name="Ware D.H."/>
            <person name="Buckler E.S."/>
            <person name="Lai J."/>
        </authorList>
    </citation>
    <scope>NUCLEOTIDE SEQUENCE [LARGE SCALE GENOMIC DNA]</scope>
    <source>
        <tissue evidence="6">Seedling</tissue>
    </source>
</reference>
<dbReference type="InterPro" id="IPR001087">
    <property type="entry name" value="GDSL"/>
</dbReference>
<name>A0A317YJL5_MAIZE</name>
<accession>A0A317YJL5</accession>
<dbReference type="Pfam" id="PF00657">
    <property type="entry name" value="Lipase_GDSL"/>
    <property type="match status" value="1"/>
</dbReference>
<evidence type="ECO:0000313" key="6">
    <source>
        <dbReference type="EMBL" id="PWZ58898.1"/>
    </source>
</evidence>
<dbReference type="InterPro" id="IPR035669">
    <property type="entry name" value="SGNH_plant_lipase-like"/>
</dbReference>
<evidence type="ECO:0000256" key="4">
    <source>
        <dbReference type="ARBA" id="ARBA00023180"/>
    </source>
</evidence>
<dbReference type="SUPFAM" id="SSF52266">
    <property type="entry name" value="SGNH hydrolase"/>
    <property type="match status" value="1"/>
</dbReference>
<evidence type="ECO:0000256" key="2">
    <source>
        <dbReference type="ARBA" id="ARBA00022729"/>
    </source>
</evidence>
<protein>
    <submittedName>
        <fullName evidence="6">GDSL esterase/lipase</fullName>
    </submittedName>
</protein>
<comment type="similarity">
    <text evidence="1">Belongs to the 'GDSL' lipolytic enzyme family.</text>
</comment>
<organism evidence="6">
    <name type="scientific">Zea mays</name>
    <name type="common">Maize</name>
    <dbReference type="NCBI Taxonomy" id="4577"/>
    <lineage>
        <taxon>Eukaryota</taxon>
        <taxon>Viridiplantae</taxon>
        <taxon>Streptophyta</taxon>
        <taxon>Embryophyta</taxon>
        <taxon>Tracheophyta</taxon>
        <taxon>Spermatophyta</taxon>
        <taxon>Magnoliopsida</taxon>
        <taxon>Liliopsida</taxon>
        <taxon>Poales</taxon>
        <taxon>Poaceae</taxon>
        <taxon>PACMAD clade</taxon>
        <taxon>Panicoideae</taxon>
        <taxon>Andropogonodae</taxon>
        <taxon>Andropogoneae</taxon>
        <taxon>Tripsacinae</taxon>
        <taxon>Zea</taxon>
    </lineage>
</organism>
<dbReference type="CDD" id="cd01837">
    <property type="entry name" value="SGNH_plant_lipase_like"/>
    <property type="match status" value="1"/>
</dbReference>
<comment type="caution">
    <text evidence="6">The sequence shown here is derived from an EMBL/GenBank/DDBJ whole genome shotgun (WGS) entry which is preliminary data.</text>
</comment>
<dbReference type="GO" id="GO:0016788">
    <property type="term" value="F:hydrolase activity, acting on ester bonds"/>
    <property type="evidence" value="ECO:0007669"/>
    <property type="project" value="InterPro"/>
</dbReference>
<dbReference type="InterPro" id="IPR036514">
    <property type="entry name" value="SGNH_hydro_sf"/>
</dbReference>
<feature type="signal peptide" evidence="5">
    <location>
        <begin position="1"/>
        <end position="27"/>
    </location>
</feature>
<dbReference type="Proteomes" id="UP000251960">
    <property type="component" value="Chromosome 1"/>
</dbReference>